<accession>A0A6A6QCT9</accession>
<dbReference type="GO" id="GO:0016020">
    <property type="term" value="C:membrane"/>
    <property type="evidence" value="ECO:0007669"/>
    <property type="project" value="UniProtKB-SubCell"/>
</dbReference>
<evidence type="ECO:0000256" key="1">
    <source>
        <dbReference type="ARBA" id="ARBA00004141"/>
    </source>
</evidence>
<feature type="region of interest" description="Disordered" evidence="6">
    <location>
        <begin position="241"/>
        <end position="271"/>
    </location>
</feature>
<name>A0A6A6QCT9_9PEZI</name>
<feature type="non-terminal residue" evidence="9">
    <location>
        <position position="1"/>
    </location>
</feature>
<dbReference type="PANTHER" id="PTHR33048">
    <property type="entry name" value="PTH11-LIKE INTEGRAL MEMBRANE PROTEIN (AFU_ORTHOLOGUE AFUA_5G11245)"/>
    <property type="match status" value="1"/>
</dbReference>
<dbReference type="InterPro" id="IPR049326">
    <property type="entry name" value="Rhodopsin_dom_fungi"/>
</dbReference>
<feature type="transmembrane region" description="Helical" evidence="7">
    <location>
        <begin position="99"/>
        <end position="123"/>
    </location>
</feature>
<evidence type="ECO:0000313" key="9">
    <source>
        <dbReference type="EMBL" id="KAF2490215.1"/>
    </source>
</evidence>
<dbReference type="EMBL" id="MU004197">
    <property type="protein sequence ID" value="KAF2490215.1"/>
    <property type="molecule type" value="Genomic_DNA"/>
</dbReference>
<comment type="subcellular location">
    <subcellularLocation>
        <location evidence="1">Membrane</location>
        <topology evidence="1">Multi-pass membrane protein</topology>
    </subcellularLocation>
</comment>
<evidence type="ECO:0000256" key="2">
    <source>
        <dbReference type="ARBA" id="ARBA00022692"/>
    </source>
</evidence>
<keyword evidence="4 7" id="KW-0472">Membrane</keyword>
<dbReference type="Pfam" id="PF20684">
    <property type="entry name" value="Fung_rhodopsin"/>
    <property type="match status" value="1"/>
</dbReference>
<evidence type="ECO:0000259" key="8">
    <source>
        <dbReference type="Pfam" id="PF20684"/>
    </source>
</evidence>
<evidence type="ECO:0000256" key="5">
    <source>
        <dbReference type="ARBA" id="ARBA00038359"/>
    </source>
</evidence>
<feature type="compositionally biased region" description="Basic and acidic residues" evidence="6">
    <location>
        <begin position="241"/>
        <end position="252"/>
    </location>
</feature>
<keyword evidence="2 7" id="KW-0812">Transmembrane</keyword>
<protein>
    <recommendedName>
        <fullName evidence="8">Rhodopsin domain-containing protein</fullName>
    </recommendedName>
</protein>
<comment type="similarity">
    <text evidence="5">Belongs to the SAT4 family.</text>
</comment>
<evidence type="ECO:0000313" key="10">
    <source>
        <dbReference type="Proteomes" id="UP000799750"/>
    </source>
</evidence>
<dbReference type="Proteomes" id="UP000799750">
    <property type="component" value="Unassembled WGS sequence"/>
</dbReference>
<gene>
    <name evidence="9" type="ORF">BU16DRAFT_470007</name>
</gene>
<evidence type="ECO:0000256" key="6">
    <source>
        <dbReference type="SAM" id="MobiDB-lite"/>
    </source>
</evidence>
<dbReference type="InterPro" id="IPR052337">
    <property type="entry name" value="SAT4-like"/>
</dbReference>
<organism evidence="9 10">
    <name type="scientific">Lophium mytilinum</name>
    <dbReference type="NCBI Taxonomy" id="390894"/>
    <lineage>
        <taxon>Eukaryota</taxon>
        <taxon>Fungi</taxon>
        <taxon>Dikarya</taxon>
        <taxon>Ascomycota</taxon>
        <taxon>Pezizomycotina</taxon>
        <taxon>Dothideomycetes</taxon>
        <taxon>Pleosporomycetidae</taxon>
        <taxon>Mytilinidiales</taxon>
        <taxon>Mytilinidiaceae</taxon>
        <taxon>Lophium</taxon>
    </lineage>
</organism>
<keyword evidence="10" id="KW-1185">Reference proteome</keyword>
<evidence type="ECO:0000256" key="7">
    <source>
        <dbReference type="SAM" id="Phobius"/>
    </source>
</evidence>
<evidence type="ECO:0000256" key="4">
    <source>
        <dbReference type="ARBA" id="ARBA00023136"/>
    </source>
</evidence>
<evidence type="ECO:0000256" key="3">
    <source>
        <dbReference type="ARBA" id="ARBA00022989"/>
    </source>
</evidence>
<feature type="transmembrane region" description="Helical" evidence="7">
    <location>
        <begin position="61"/>
        <end position="87"/>
    </location>
</feature>
<keyword evidence="3 7" id="KW-1133">Transmembrane helix</keyword>
<dbReference type="PANTHER" id="PTHR33048:SF57">
    <property type="entry name" value="INTEGRAL MEMBRANE PROTEIN-RELATED"/>
    <property type="match status" value="1"/>
</dbReference>
<feature type="domain" description="Rhodopsin" evidence="8">
    <location>
        <begin position="1"/>
        <end position="159"/>
    </location>
</feature>
<dbReference type="AlphaFoldDB" id="A0A6A6QCT9"/>
<proteinExistence type="inferred from homology"/>
<sequence>KFSILHLYIVTFPTRTVRRLCYSLMVASTLYYLLVIFKALILCNATQLAWNNRSHCSKHLMPIYIAVGTINVVIDVIVVALPMPILWKLQLPWSRKIGLFAMFSLGGGICVISTFRIVCIARIDLQDFTHGAADLGVWSFLEPALGVVNACLPVLRPIFPRFAPSSKWKNYFSVRIRGSRKTQSSASMRQGPEIKGRGIFPGIAGSRNCINTGFRKAVDLVELLYPLDTINLVGNDIEAEKSISSRESRRSVGSEATGDSSKLSGHDEHGN</sequence>
<reference evidence="9" key="1">
    <citation type="journal article" date="2020" name="Stud. Mycol.">
        <title>101 Dothideomycetes genomes: a test case for predicting lifestyles and emergence of pathogens.</title>
        <authorList>
            <person name="Haridas S."/>
            <person name="Albert R."/>
            <person name="Binder M."/>
            <person name="Bloem J."/>
            <person name="Labutti K."/>
            <person name="Salamov A."/>
            <person name="Andreopoulos B."/>
            <person name="Baker S."/>
            <person name="Barry K."/>
            <person name="Bills G."/>
            <person name="Bluhm B."/>
            <person name="Cannon C."/>
            <person name="Castanera R."/>
            <person name="Culley D."/>
            <person name="Daum C."/>
            <person name="Ezra D."/>
            <person name="Gonzalez J."/>
            <person name="Henrissat B."/>
            <person name="Kuo A."/>
            <person name="Liang C."/>
            <person name="Lipzen A."/>
            <person name="Lutzoni F."/>
            <person name="Magnuson J."/>
            <person name="Mondo S."/>
            <person name="Nolan M."/>
            <person name="Ohm R."/>
            <person name="Pangilinan J."/>
            <person name="Park H.-J."/>
            <person name="Ramirez L."/>
            <person name="Alfaro M."/>
            <person name="Sun H."/>
            <person name="Tritt A."/>
            <person name="Yoshinaga Y."/>
            <person name="Zwiers L.-H."/>
            <person name="Turgeon B."/>
            <person name="Goodwin S."/>
            <person name="Spatafora J."/>
            <person name="Crous P."/>
            <person name="Grigoriev I."/>
        </authorList>
    </citation>
    <scope>NUCLEOTIDE SEQUENCE</scope>
    <source>
        <strain evidence="9">CBS 269.34</strain>
    </source>
</reference>
<feature type="transmembrane region" description="Helical" evidence="7">
    <location>
        <begin position="20"/>
        <end position="41"/>
    </location>
</feature>
<dbReference type="OrthoDB" id="10017208at2759"/>